<dbReference type="RefSeq" id="WP_146805355.1">
    <property type="nucleotide sequence ID" value="NZ_BJUA01000003.1"/>
</dbReference>
<protein>
    <recommendedName>
        <fullName evidence="3">Toxin</fullName>
    </recommendedName>
</protein>
<accession>A0A510UQZ2</accession>
<evidence type="ECO:0008006" key="3">
    <source>
        <dbReference type="Google" id="ProtNLM"/>
    </source>
</evidence>
<organism evidence="1 2">
    <name type="scientific">Cellulomonas persica</name>
    <dbReference type="NCBI Taxonomy" id="76861"/>
    <lineage>
        <taxon>Bacteria</taxon>
        <taxon>Bacillati</taxon>
        <taxon>Actinomycetota</taxon>
        <taxon>Actinomycetes</taxon>
        <taxon>Micrococcales</taxon>
        <taxon>Cellulomonadaceae</taxon>
        <taxon>Cellulomonas</taxon>
    </lineage>
</organism>
<proteinExistence type="predicted"/>
<dbReference type="OrthoDB" id="3577648at2"/>
<comment type="caution">
    <text evidence="1">The sequence shown here is derived from an EMBL/GenBank/DDBJ whole genome shotgun (WGS) entry which is preliminary data.</text>
</comment>
<sequence>MRIRASARNHGVADADIPHAIEHDVRAFDSGEVLMIIGPARNGAMLEVGVVPDDADPRTIHAMPVRRKFWP</sequence>
<dbReference type="AlphaFoldDB" id="A0A510UQZ2"/>
<dbReference type="Proteomes" id="UP000321386">
    <property type="component" value="Unassembled WGS sequence"/>
</dbReference>
<name>A0A510UQZ2_9CELL</name>
<keyword evidence="2" id="KW-1185">Reference proteome</keyword>
<evidence type="ECO:0000313" key="1">
    <source>
        <dbReference type="EMBL" id="GEK17078.1"/>
    </source>
</evidence>
<reference evidence="1 2" key="1">
    <citation type="submission" date="2019-07" db="EMBL/GenBank/DDBJ databases">
        <title>Whole genome shotgun sequence of Cellulomonas persica NBRC 101101.</title>
        <authorList>
            <person name="Hosoyama A."/>
            <person name="Uohara A."/>
            <person name="Ohji S."/>
            <person name="Ichikawa N."/>
        </authorList>
    </citation>
    <scope>NUCLEOTIDE SEQUENCE [LARGE SCALE GENOMIC DNA]</scope>
    <source>
        <strain evidence="1 2">NBRC 101101</strain>
    </source>
</reference>
<gene>
    <name evidence="1" type="ORF">CPE01_08110</name>
</gene>
<dbReference type="EMBL" id="BJUA01000003">
    <property type="protein sequence ID" value="GEK17078.1"/>
    <property type="molecule type" value="Genomic_DNA"/>
</dbReference>
<evidence type="ECO:0000313" key="2">
    <source>
        <dbReference type="Proteomes" id="UP000321386"/>
    </source>
</evidence>